<feature type="coiled-coil region" evidence="14">
    <location>
        <begin position="100"/>
        <end position="134"/>
    </location>
</feature>
<evidence type="ECO:0000256" key="12">
    <source>
        <dbReference type="ARBA" id="ARBA00025337"/>
    </source>
</evidence>
<feature type="domain" description="AAA+ ATPase" evidence="15">
    <location>
        <begin position="200"/>
        <end position="403"/>
    </location>
</feature>
<dbReference type="Pfam" id="PF00448">
    <property type="entry name" value="SRP54"/>
    <property type="match status" value="1"/>
</dbReference>
<keyword evidence="17" id="KW-0282">Flagellum</keyword>
<keyword evidence="10" id="KW-0472">Membrane</keyword>
<keyword evidence="11" id="KW-1006">Bacterial flagellum protein export</keyword>
<dbReference type="InterPro" id="IPR003593">
    <property type="entry name" value="AAA+_ATPase"/>
</dbReference>
<keyword evidence="8" id="KW-0653">Protein transport</keyword>
<evidence type="ECO:0000256" key="1">
    <source>
        <dbReference type="ARBA" id="ARBA00004413"/>
    </source>
</evidence>
<evidence type="ECO:0000256" key="10">
    <source>
        <dbReference type="ARBA" id="ARBA00023136"/>
    </source>
</evidence>
<evidence type="ECO:0000256" key="6">
    <source>
        <dbReference type="ARBA" id="ARBA00022741"/>
    </source>
</evidence>
<reference evidence="18" key="1">
    <citation type="submission" date="2016-10" db="EMBL/GenBank/DDBJ databases">
        <authorList>
            <person name="Varghese N."/>
            <person name="Submissions S."/>
        </authorList>
    </citation>
    <scope>NUCLEOTIDE SEQUENCE [LARGE SCALE GENOMIC DNA]</scope>
    <source>
        <strain evidence="18">XBD1002</strain>
    </source>
</reference>
<keyword evidence="17" id="KW-0969">Cilium</keyword>
<keyword evidence="17" id="KW-0966">Cell projection</keyword>
<dbReference type="InterPro" id="IPR027417">
    <property type="entry name" value="P-loop_NTPase"/>
</dbReference>
<evidence type="ECO:0000256" key="4">
    <source>
        <dbReference type="ARBA" id="ARBA00022448"/>
    </source>
</evidence>
<comment type="similarity">
    <text evidence="2">Belongs to the GTP-binding SRP family.</text>
</comment>
<evidence type="ECO:0000256" key="8">
    <source>
        <dbReference type="ARBA" id="ARBA00022927"/>
    </source>
</evidence>
<organism evidence="17 18">
    <name type="scientific">Treponema bryantii</name>
    <dbReference type="NCBI Taxonomy" id="163"/>
    <lineage>
        <taxon>Bacteria</taxon>
        <taxon>Pseudomonadati</taxon>
        <taxon>Spirochaetota</taxon>
        <taxon>Spirochaetia</taxon>
        <taxon>Spirochaetales</taxon>
        <taxon>Treponemataceae</taxon>
        <taxon>Treponema</taxon>
    </lineage>
</organism>
<keyword evidence="5" id="KW-1003">Cell membrane</keyword>
<evidence type="ECO:0000256" key="9">
    <source>
        <dbReference type="ARBA" id="ARBA00023134"/>
    </source>
</evidence>
<dbReference type="SMART" id="SM00382">
    <property type="entry name" value="AAA"/>
    <property type="match status" value="1"/>
</dbReference>
<evidence type="ECO:0000256" key="3">
    <source>
        <dbReference type="ARBA" id="ARBA00014919"/>
    </source>
</evidence>
<evidence type="ECO:0000313" key="18">
    <source>
        <dbReference type="Proteomes" id="UP000182737"/>
    </source>
</evidence>
<feature type="domain" description="SRP54-type proteins GTP-binding" evidence="16">
    <location>
        <begin position="201"/>
        <end position="401"/>
    </location>
</feature>
<comment type="function">
    <text evidence="12">Necessary for flagellar biosynthesis. May be involved in translocation of the flagellum.</text>
</comment>
<dbReference type="FunFam" id="3.40.50.300:FF:000695">
    <property type="entry name" value="Flagellar biosynthesis regulator FlhF"/>
    <property type="match status" value="1"/>
</dbReference>
<dbReference type="EMBL" id="FORI01000002">
    <property type="protein sequence ID" value="SFI51687.1"/>
    <property type="molecule type" value="Genomic_DNA"/>
</dbReference>
<gene>
    <name evidence="17" type="ORF">SAMN04487775_102148</name>
</gene>
<evidence type="ECO:0000313" key="17">
    <source>
        <dbReference type="EMBL" id="SFI51687.1"/>
    </source>
</evidence>
<accession>A0A1I3IUW8</accession>
<keyword evidence="7" id="KW-1005">Bacterial flagellum biogenesis</keyword>
<dbReference type="GO" id="GO:0003924">
    <property type="term" value="F:GTPase activity"/>
    <property type="evidence" value="ECO:0007669"/>
    <property type="project" value="InterPro"/>
</dbReference>
<proteinExistence type="inferred from homology"/>
<dbReference type="GO" id="GO:0044781">
    <property type="term" value="P:bacterial-type flagellum organization"/>
    <property type="evidence" value="ECO:0007669"/>
    <property type="project" value="UniProtKB-KW"/>
</dbReference>
<dbReference type="RefSeq" id="WP_074930547.1">
    <property type="nucleotide sequence ID" value="NZ_FORI01000002.1"/>
</dbReference>
<comment type="subcellular location">
    <subcellularLocation>
        <location evidence="1">Cell membrane</location>
        <topology evidence="1">Peripheral membrane protein</topology>
        <orientation evidence="1">Cytoplasmic side</orientation>
    </subcellularLocation>
</comment>
<keyword evidence="4" id="KW-0813">Transport</keyword>
<dbReference type="InterPro" id="IPR000897">
    <property type="entry name" value="SRP54_GTPase_dom"/>
</dbReference>
<protein>
    <recommendedName>
        <fullName evidence="3">Flagellar biosynthesis protein FlhF</fullName>
    </recommendedName>
    <alternativeName>
        <fullName evidence="13">Flagella-associated GTP-binding protein</fullName>
    </alternativeName>
</protein>
<dbReference type="GO" id="GO:0015031">
    <property type="term" value="P:protein transport"/>
    <property type="evidence" value="ECO:0007669"/>
    <property type="project" value="UniProtKB-KW"/>
</dbReference>
<evidence type="ECO:0000256" key="7">
    <source>
        <dbReference type="ARBA" id="ARBA00022795"/>
    </source>
</evidence>
<dbReference type="Gene3D" id="1.20.120.1380">
    <property type="entry name" value="Flagellar FlhF biosynthesis protein, N domain"/>
    <property type="match status" value="1"/>
</dbReference>
<evidence type="ECO:0000256" key="2">
    <source>
        <dbReference type="ARBA" id="ARBA00008531"/>
    </source>
</evidence>
<keyword evidence="9" id="KW-0342">GTP-binding</keyword>
<keyword evidence="14" id="KW-0175">Coiled coil</keyword>
<evidence type="ECO:0000256" key="14">
    <source>
        <dbReference type="SAM" id="Coils"/>
    </source>
</evidence>
<dbReference type="GO" id="GO:0005525">
    <property type="term" value="F:GTP binding"/>
    <property type="evidence" value="ECO:0007669"/>
    <property type="project" value="UniProtKB-KW"/>
</dbReference>
<dbReference type="GO" id="GO:0005886">
    <property type="term" value="C:plasma membrane"/>
    <property type="evidence" value="ECO:0007669"/>
    <property type="project" value="UniProtKB-SubCell"/>
</dbReference>
<dbReference type="CDD" id="cd17873">
    <property type="entry name" value="FlhF"/>
    <property type="match status" value="1"/>
</dbReference>
<sequence length="418" mass="48086">MAYEDEIEQKVTGNTYEECKEKLFNLYGKDFRITNKVVDFRPAGLFRMKKKPVTVVSYVVNHQKSYSADSGRTYYSGRESEEEQLNRNREAILQMQSSNNVLVSKQINEMTNSIEELKHEMAQQLQQLAVSTQEKHESIKKIEELLEQNEFSFSYINMIEEKIRNEFSLEQLDNFDLVERRVVDWIGESISIAKETVFRPPHVFIIVGPTGVGKTTTLVKLAAQFVKNYAQNHDGNRPEICFITTDTMRVGAMEQLERWGKHMGSQVYKAEKSEHLKTLYDENRANKDAIFIDTSGFSPNDATHIAQMKLLLEVQGMNPDIYLAFTAGTKARDLQNIMQNYEPFGYKSVIVTKCDESEQFGNVISVLNDKHKSISYFTHGQVASRDITRAGVVDFLIRLEGFKIDRIHIEDKFGYSGE</sequence>
<evidence type="ECO:0000259" key="15">
    <source>
        <dbReference type="SMART" id="SM00382"/>
    </source>
</evidence>
<dbReference type="Proteomes" id="UP000182737">
    <property type="component" value="Unassembled WGS sequence"/>
</dbReference>
<dbReference type="SMART" id="SM00962">
    <property type="entry name" value="SRP54"/>
    <property type="match status" value="1"/>
</dbReference>
<dbReference type="GO" id="GO:0006614">
    <property type="term" value="P:SRP-dependent cotranslational protein targeting to membrane"/>
    <property type="evidence" value="ECO:0007669"/>
    <property type="project" value="InterPro"/>
</dbReference>
<dbReference type="AlphaFoldDB" id="A0A1I3IUW8"/>
<keyword evidence="6" id="KW-0547">Nucleotide-binding</keyword>
<dbReference type="Gene3D" id="3.40.50.300">
    <property type="entry name" value="P-loop containing nucleotide triphosphate hydrolases"/>
    <property type="match status" value="1"/>
</dbReference>
<name>A0A1I3IUW8_9SPIR</name>
<dbReference type="SUPFAM" id="SSF52540">
    <property type="entry name" value="P-loop containing nucleoside triphosphate hydrolases"/>
    <property type="match status" value="2"/>
</dbReference>
<evidence type="ECO:0000256" key="11">
    <source>
        <dbReference type="ARBA" id="ARBA00023225"/>
    </source>
</evidence>
<dbReference type="GO" id="GO:0005047">
    <property type="term" value="F:signal recognition particle binding"/>
    <property type="evidence" value="ECO:0007669"/>
    <property type="project" value="TreeGrafter"/>
</dbReference>
<dbReference type="PANTHER" id="PTHR43134">
    <property type="entry name" value="SIGNAL RECOGNITION PARTICLE RECEPTOR SUBUNIT ALPHA"/>
    <property type="match status" value="1"/>
</dbReference>
<dbReference type="PANTHER" id="PTHR43134:SF3">
    <property type="entry name" value="FLAGELLAR BIOSYNTHESIS PROTEIN FLHF"/>
    <property type="match status" value="1"/>
</dbReference>
<evidence type="ECO:0000256" key="13">
    <source>
        <dbReference type="ARBA" id="ARBA00030866"/>
    </source>
</evidence>
<dbReference type="OrthoDB" id="9778554at2"/>
<dbReference type="InterPro" id="IPR047040">
    <property type="entry name" value="FlhF__GTPase_dom"/>
</dbReference>
<evidence type="ECO:0000259" key="16">
    <source>
        <dbReference type="SMART" id="SM00962"/>
    </source>
</evidence>
<keyword evidence="18" id="KW-1185">Reference proteome</keyword>
<evidence type="ECO:0000256" key="5">
    <source>
        <dbReference type="ARBA" id="ARBA00022475"/>
    </source>
</evidence>